<evidence type="ECO:0008006" key="3">
    <source>
        <dbReference type="Google" id="ProtNLM"/>
    </source>
</evidence>
<reference evidence="1 2" key="1">
    <citation type="submission" date="2021-09" db="EMBL/GenBank/DDBJ databases">
        <title>Whole genome sequence of Nocardioides sp. GBK3QG-3.</title>
        <authorList>
            <person name="Tuo L."/>
        </authorList>
    </citation>
    <scope>NUCLEOTIDE SEQUENCE [LARGE SCALE GENOMIC DNA]</scope>
    <source>
        <strain evidence="1 2">GBK3QG-3</strain>
    </source>
</reference>
<dbReference type="EMBL" id="JAIQZJ010000002">
    <property type="protein sequence ID" value="MBZ5737660.1"/>
    <property type="molecule type" value="Genomic_DNA"/>
</dbReference>
<organism evidence="1 2">
    <name type="scientific">Nocardioides mangrovi</name>
    <dbReference type="NCBI Taxonomy" id="2874580"/>
    <lineage>
        <taxon>Bacteria</taxon>
        <taxon>Bacillati</taxon>
        <taxon>Actinomycetota</taxon>
        <taxon>Actinomycetes</taxon>
        <taxon>Propionibacteriales</taxon>
        <taxon>Nocardioidaceae</taxon>
        <taxon>Nocardioides</taxon>
    </lineage>
</organism>
<dbReference type="Proteomes" id="UP000780875">
    <property type="component" value="Unassembled WGS sequence"/>
</dbReference>
<comment type="caution">
    <text evidence="1">The sequence shown here is derived from an EMBL/GenBank/DDBJ whole genome shotgun (WGS) entry which is preliminary data.</text>
</comment>
<evidence type="ECO:0000313" key="2">
    <source>
        <dbReference type="Proteomes" id="UP000780875"/>
    </source>
</evidence>
<proteinExistence type="predicted"/>
<dbReference type="RefSeq" id="WP_224122036.1">
    <property type="nucleotide sequence ID" value="NZ_JAIQZJ010000002.1"/>
</dbReference>
<name>A0ABS7U9Z1_9ACTN</name>
<protein>
    <recommendedName>
        <fullName evidence="3">Phosphatidylinositol mannoside acyltransferase</fullName>
    </recommendedName>
</protein>
<sequence length="281" mass="30887">MTTTEQRAARLRARVPERLVPALAAARARAEWRRESVRQDARTQMGFLLDHTRPDADLERVARAYVHAQAVRGELRWHPRLLTSLRVEGVEHLRTASEQGRGVLLSFLHHGHYDGAFPSIARLGFPGHMVAYPYMLTDEAPVWLRQHVAISCMNGGTPVSADVGAAGMVELLERGQILAIATDVPGRTPVRFLGREVLGSFGAARLASAAGAPVVVLTTERDAQGAFVRLHEPLDSRGAEPRDLLDRILAIHEPVLLRWPEHTDIPLARWGLPAPAEAARG</sequence>
<accession>A0ABS7U9Z1</accession>
<evidence type="ECO:0000313" key="1">
    <source>
        <dbReference type="EMBL" id="MBZ5737660.1"/>
    </source>
</evidence>
<keyword evidence="2" id="KW-1185">Reference proteome</keyword>
<gene>
    <name evidence="1" type="ORF">K8U61_05760</name>
</gene>